<protein>
    <submittedName>
        <fullName evidence="1">Uncharacterized protein</fullName>
    </submittedName>
</protein>
<keyword evidence="2" id="KW-1185">Reference proteome</keyword>
<name>A0A1I0AWQ7_9FIRM</name>
<evidence type="ECO:0000313" key="2">
    <source>
        <dbReference type="Proteomes" id="UP000199820"/>
    </source>
</evidence>
<gene>
    <name evidence="1" type="ORF">SAMN04487771_10035</name>
</gene>
<evidence type="ECO:0000313" key="1">
    <source>
        <dbReference type="EMBL" id="SES98827.1"/>
    </source>
</evidence>
<reference evidence="1 2" key="1">
    <citation type="submission" date="2016-10" db="EMBL/GenBank/DDBJ databases">
        <authorList>
            <person name="de Groot N.N."/>
        </authorList>
    </citation>
    <scope>NUCLEOTIDE SEQUENCE [LARGE SCALE GENOMIC DNA]</scope>
    <source>
        <strain evidence="1 2">KH1P1</strain>
    </source>
</reference>
<dbReference type="EMBL" id="FOIL01000003">
    <property type="protein sequence ID" value="SES98827.1"/>
    <property type="molecule type" value="Genomic_DNA"/>
</dbReference>
<organism evidence="1 2">
    <name type="scientific">[Clostridium] aminophilum</name>
    <dbReference type="NCBI Taxonomy" id="1526"/>
    <lineage>
        <taxon>Bacteria</taxon>
        <taxon>Bacillati</taxon>
        <taxon>Bacillota</taxon>
        <taxon>Clostridia</taxon>
        <taxon>Lachnospirales</taxon>
        <taxon>Lachnospiraceae</taxon>
    </lineage>
</organism>
<proteinExistence type="predicted"/>
<accession>A0A1I0AWQ7</accession>
<dbReference type="Proteomes" id="UP000199820">
    <property type="component" value="Unassembled WGS sequence"/>
</dbReference>
<dbReference type="AlphaFoldDB" id="A0A1I0AWQ7"/>
<sequence>MCGRYYIKESAEMDEIIRLMNASPLKLALEKRELGVRTYGERFPSEVVPAEQFVGQALTEMVFEKA</sequence>